<accession>A0A699YM18</accession>
<gene>
    <name evidence="1" type="ORF">HaLaN_02742</name>
</gene>
<evidence type="ECO:0000313" key="2">
    <source>
        <dbReference type="Proteomes" id="UP000485058"/>
    </source>
</evidence>
<evidence type="ECO:0000313" key="1">
    <source>
        <dbReference type="EMBL" id="GFH07874.1"/>
    </source>
</evidence>
<name>A0A699YM18_HAELA</name>
<sequence length="105" mass="11425">MLSYSYFVHFGKDLYHYDHFQGGFHMQLGALVDLSSYSLVDSAEGGHLTLREGSAGSSEPVVVEVRVVDAKGDDAGVFTFTMVQRQAGAKKGCWMTKSLCKRAAA</sequence>
<dbReference type="AlphaFoldDB" id="A0A699YM18"/>
<dbReference type="EMBL" id="BLLF01000121">
    <property type="protein sequence ID" value="GFH07874.1"/>
    <property type="molecule type" value="Genomic_DNA"/>
</dbReference>
<comment type="caution">
    <text evidence="1">The sequence shown here is derived from an EMBL/GenBank/DDBJ whole genome shotgun (WGS) entry which is preliminary data.</text>
</comment>
<protein>
    <submittedName>
        <fullName evidence="1">Uncharacterized protein</fullName>
    </submittedName>
</protein>
<reference evidence="1 2" key="1">
    <citation type="submission" date="2020-02" db="EMBL/GenBank/DDBJ databases">
        <title>Draft genome sequence of Haematococcus lacustris strain NIES-144.</title>
        <authorList>
            <person name="Morimoto D."/>
            <person name="Nakagawa S."/>
            <person name="Yoshida T."/>
            <person name="Sawayama S."/>
        </authorList>
    </citation>
    <scope>NUCLEOTIDE SEQUENCE [LARGE SCALE GENOMIC DNA]</scope>
    <source>
        <strain evidence="1 2">NIES-144</strain>
    </source>
</reference>
<feature type="non-terminal residue" evidence="1">
    <location>
        <position position="1"/>
    </location>
</feature>
<keyword evidence="2" id="KW-1185">Reference proteome</keyword>
<dbReference type="Proteomes" id="UP000485058">
    <property type="component" value="Unassembled WGS sequence"/>
</dbReference>
<proteinExistence type="predicted"/>
<organism evidence="1 2">
    <name type="scientific">Haematococcus lacustris</name>
    <name type="common">Green alga</name>
    <name type="synonym">Haematococcus pluvialis</name>
    <dbReference type="NCBI Taxonomy" id="44745"/>
    <lineage>
        <taxon>Eukaryota</taxon>
        <taxon>Viridiplantae</taxon>
        <taxon>Chlorophyta</taxon>
        <taxon>core chlorophytes</taxon>
        <taxon>Chlorophyceae</taxon>
        <taxon>CS clade</taxon>
        <taxon>Chlamydomonadales</taxon>
        <taxon>Haematococcaceae</taxon>
        <taxon>Haematococcus</taxon>
    </lineage>
</organism>